<dbReference type="Proteomes" id="UP000519004">
    <property type="component" value="Unassembled WGS sequence"/>
</dbReference>
<dbReference type="AlphaFoldDB" id="A0A7W7V7I6"/>
<protein>
    <recommendedName>
        <fullName evidence="4">Helix-turn-helix domain-containing protein</fullName>
    </recommendedName>
</protein>
<name>A0A7W7V7I6_9GAMM</name>
<feature type="compositionally biased region" description="Basic and acidic residues" evidence="1">
    <location>
        <begin position="104"/>
        <end position="116"/>
    </location>
</feature>
<dbReference type="EMBL" id="JACHHX010000003">
    <property type="protein sequence ID" value="MBB5014682.1"/>
    <property type="molecule type" value="Genomic_DNA"/>
</dbReference>
<reference evidence="2 3" key="1">
    <citation type="submission" date="2020-08" db="EMBL/GenBank/DDBJ databases">
        <title>Genomic Encyclopedia of Type Strains, Phase IV (KMG-IV): sequencing the most valuable type-strain genomes for metagenomic binning, comparative biology and taxonomic classification.</title>
        <authorList>
            <person name="Goeker M."/>
        </authorList>
    </citation>
    <scope>NUCLEOTIDE SEQUENCE [LARGE SCALE GENOMIC DNA]</scope>
    <source>
        <strain evidence="2 3">DSM 25897</strain>
    </source>
</reference>
<evidence type="ECO:0000313" key="2">
    <source>
        <dbReference type="EMBL" id="MBB5014682.1"/>
    </source>
</evidence>
<comment type="caution">
    <text evidence="2">The sequence shown here is derived from an EMBL/GenBank/DDBJ whole genome shotgun (WGS) entry which is preliminary data.</text>
</comment>
<gene>
    <name evidence="2" type="ORF">HNQ58_000558</name>
</gene>
<feature type="region of interest" description="Disordered" evidence="1">
    <location>
        <begin position="101"/>
        <end position="132"/>
    </location>
</feature>
<evidence type="ECO:0000313" key="3">
    <source>
        <dbReference type="Proteomes" id="UP000519004"/>
    </source>
</evidence>
<accession>A0A7W7V7I6</accession>
<keyword evidence="3" id="KW-1185">Reference proteome</keyword>
<organism evidence="2 3">
    <name type="scientific">Rehaibacterium terrae</name>
    <dbReference type="NCBI Taxonomy" id="1341696"/>
    <lineage>
        <taxon>Bacteria</taxon>
        <taxon>Pseudomonadati</taxon>
        <taxon>Pseudomonadota</taxon>
        <taxon>Gammaproteobacteria</taxon>
        <taxon>Lysobacterales</taxon>
        <taxon>Lysobacteraceae</taxon>
        <taxon>Rehaibacterium</taxon>
    </lineage>
</organism>
<evidence type="ECO:0000256" key="1">
    <source>
        <dbReference type="SAM" id="MobiDB-lite"/>
    </source>
</evidence>
<proteinExistence type="predicted"/>
<evidence type="ECO:0008006" key="4">
    <source>
        <dbReference type="Google" id="ProtNLM"/>
    </source>
</evidence>
<sequence length="132" mass="14661">MRPGKIERVKGHGSRSAKSRRDALLRLLHNEGLDTVSRELKVTAAKLIAWREAFVASGVAALKAREADARDEAIERLKAMLDKMTMHCELRRDAIRSLKPASRWAERGCRNERSDVGGDGPGVQDQARFPSA</sequence>
<dbReference type="RefSeq" id="WP_183947267.1">
    <property type="nucleotide sequence ID" value="NZ_JACHHX010000003.1"/>
</dbReference>